<reference evidence="2 3" key="1">
    <citation type="submission" date="2024-02" db="EMBL/GenBank/DDBJ databases">
        <title>STSV induces naive adaptation in Sulfolobus.</title>
        <authorList>
            <person name="Xiang X."/>
            <person name="Song M."/>
        </authorList>
    </citation>
    <scope>NUCLEOTIDE SEQUENCE [LARGE SCALE GENOMIC DNA]</scope>
    <source>
        <strain evidence="2 3">RT2</strain>
    </source>
</reference>
<dbReference type="AlphaFoldDB" id="A0AAX4L047"/>
<dbReference type="Gene3D" id="1.20.58.2050">
    <property type="match status" value="1"/>
</dbReference>
<feature type="domain" description="GINS subunit" evidence="1">
    <location>
        <begin position="67"/>
        <end position="175"/>
    </location>
</feature>
<dbReference type="CDD" id="cd11714">
    <property type="entry name" value="GINS_A_archaea"/>
    <property type="match status" value="1"/>
</dbReference>
<organism evidence="2 3">
    <name type="scientific">Sulfolobus tengchongensis</name>
    <dbReference type="NCBI Taxonomy" id="207809"/>
    <lineage>
        <taxon>Archaea</taxon>
        <taxon>Thermoproteota</taxon>
        <taxon>Thermoprotei</taxon>
        <taxon>Sulfolobales</taxon>
        <taxon>Sulfolobaceae</taxon>
        <taxon>Sulfolobus</taxon>
    </lineage>
</organism>
<accession>A0AAX4L047</accession>
<dbReference type="Proteomes" id="UP001432202">
    <property type="component" value="Chromosome"/>
</dbReference>
<dbReference type="Pfam" id="PF05916">
    <property type="entry name" value="Sld5"/>
    <property type="match status" value="1"/>
</dbReference>
<evidence type="ECO:0000313" key="3">
    <source>
        <dbReference type="Proteomes" id="UP001432202"/>
    </source>
</evidence>
<dbReference type="InterPro" id="IPR038437">
    <property type="entry name" value="GINS_Psf3_sf"/>
</dbReference>
<sequence>MIEVKLRAIKRLSNTYPRRIMVLEDWNGNSITTGHIELIKGSEDQLPQWLAIVLEKKRIVKIEDSISLEDLGKILFQEKQNLNTPASLISLNRDFSNRVRLYLETLKKENNIESLEKLRKSLSMLNEIFKIRFRKILQLAFLNIDDQNLTKSMTEEELLIYSTIKQLIKKLYGDIIGSSQ</sequence>
<proteinExistence type="predicted"/>
<dbReference type="GeneID" id="89335127"/>
<evidence type="ECO:0000259" key="1">
    <source>
        <dbReference type="Pfam" id="PF05916"/>
    </source>
</evidence>
<dbReference type="EMBL" id="CP146016">
    <property type="protein sequence ID" value="WWQ60533.1"/>
    <property type="molecule type" value="Genomic_DNA"/>
</dbReference>
<dbReference type="RefSeq" id="WP_338601443.1">
    <property type="nucleotide sequence ID" value="NZ_CP146016.1"/>
</dbReference>
<name>A0AAX4L047_9CREN</name>
<evidence type="ECO:0000313" key="2">
    <source>
        <dbReference type="EMBL" id="WWQ60533.1"/>
    </source>
</evidence>
<gene>
    <name evidence="2" type="ORF">V6M85_00120</name>
</gene>
<protein>
    <recommendedName>
        <fullName evidence="1">GINS subunit domain-containing protein</fullName>
    </recommendedName>
</protein>
<keyword evidence="3" id="KW-1185">Reference proteome</keyword>
<dbReference type="InterPro" id="IPR021151">
    <property type="entry name" value="GINS_A"/>
</dbReference>